<sequence length="247" mass="28924">MKKKELRRADFITSVLLLLFSIWIIIETLKMPMKDTFGGVQNVWYVSPALFPLIISIVIMVLAAVLLINSINSGGAKNFINNFSVRYRGISEKNIRFISILLALLSFVYLNIPRIDFFISIILFLTFFISVFYFDDKDLLKKLTLFYFTGSIIFIILFAFGISKFLNSYYQYFMDVLALFFFTIYVLYSWINVTNSQIYRKRLAISLLVVLAVPLILCPIFRYFLLVPLPKEGLIIQMMHNIYYFLK</sequence>
<proteinExistence type="predicted"/>
<keyword evidence="1" id="KW-1133">Transmembrane helix</keyword>
<evidence type="ECO:0000256" key="1">
    <source>
        <dbReference type="SAM" id="Phobius"/>
    </source>
</evidence>
<dbReference type="AlphaFoldDB" id="X1RG14"/>
<keyword evidence="1" id="KW-0472">Membrane</keyword>
<evidence type="ECO:0008006" key="3">
    <source>
        <dbReference type="Google" id="ProtNLM"/>
    </source>
</evidence>
<keyword evidence="1" id="KW-0812">Transmembrane</keyword>
<gene>
    <name evidence="2" type="ORF">S12H4_08578</name>
</gene>
<feature type="transmembrane region" description="Helical" evidence="1">
    <location>
        <begin position="117"/>
        <end position="134"/>
    </location>
</feature>
<accession>X1RG14</accession>
<feature type="transmembrane region" description="Helical" evidence="1">
    <location>
        <begin position="94"/>
        <end position="111"/>
    </location>
</feature>
<organism evidence="2">
    <name type="scientific">marine sediment metagenome</name>
    <dbReference type="NCBI Taxonomy" id="412755"/>
    <lineage>
        <taxon>unclassified sequences</taxon>
        <taxon>metagenomes</taxon>
        <taxon>ecological metagenomes</taxon>
    </lineage>
</organism>
<protein>
    <recommendedName>
        <fullName evidence="3">Tripartite tricarboxylate transporter TctB family protein</fullName>
    </recommendedName>
</protein>
<dbReference type="EMBL" id="BARW01003332">
    <property type="protein sequence ID" value="GAI65936.1"/>
    <property type="molecule type" value="Genomic_DNA"/>
</dbReference>
<feature type="transmembrane region" description="Helical" evidence="1">
    <location>
        <begin position="49"/>
        <end position="68"/>
    </location>
</feature>
<name>X1RG14_9ZZZZ</name>
<comment type="caution">
    <text evidence="2">The sequence shown here is derived from an EMBL/GenBank/DDBJ whole genome shotgun (WGS) entry which is preliminary data.</text>
</comment>
<reference evidence="2" key="1">
    <citation type="journal article" date="2014" name="Front. Microbiol.">
        <title>High frequency of phylogenetically diverse reductive dehalogenase-homologous genes in deep subseafloor sedimentary metagenomes.</title>
        <authorList>
            <person name="Kawai M."/>
            <person name="Futagami T."/>
            <person name="Toyoda A."/>
            <person name="Takaki Y."/>
            <person name="Nishi S."/>
            <person name="Hori S."/>
            <person name="Arai W."/>
            <person name="Tsubouchi T."/>
            <person name="Morono Y."/>
            <person name="Uchiyama I."/>
            <person name="Ito T."/>
            <person name="Fujiyama A."/>
            <person name="Inagaki F."/>
            <person name="Takami H."/>
        </authorList>
    </citation>
    <scope>NUCLEOTIDE SEQUENCE</scope>
    <source>
        <strain evidence="2">Expedition CK06-06</strain>
    </source>
</reference>
<feature type="transmembrane region" description="Helical" evidence="1">
    <location>
        <begin position="12"/>
        <end position="29"/>
    </location>
</feature>
<feature type="transmembrane region" description="Helical" evidence="1">
    <location>
        <begin position="146"/>
        <end position="166"/>
    </location>
</feature>
<feature type="transmembrane region" description="Helical" evidence="1">
    <location>
        <begin position="203"/>
        <end position="225"/>
    </location>
</feature>
<evidence type="ECO:0000313" key="2">
    <source>
        <dbReference type="EMBL" id="GAI65936.1"/>
    </source>
</evidence>
<feature type="transmembrane region" description="Helical" evidence="1">
    <location>
        <begin position="172"/>
        <end position="191"/>
    </location>
</feature>